<feature type="region of interest" description="Disordered" evidence="6">
    <location>
        <begin position="1"/>
        <end position="36"/>
    </location>
</feature>
<name>A0A6J7K3P0_9ZZZZ</name>
<organism evidence="8">
    <name type="scientific">freshwater metagenome</name>
    <dbReference type="NCBI Taxonomy" id="449393"/>
    <lineage>
        <taxon>unclassified sequences</taxon>
        <taxon>metagenomes</taxon>
        <taxon>ecological metagenomes</taxon>
    </lineage>
</organism>
<accession>A0A6J7K3P0</accession>
<dbReference type="PRINTS" id="PR00420">
    <property type="entry name" value="RNGMNOXGNASE"/>
</dbReference>
<feature type="domain" description="FAD-binding" evidence="7">
    <location>
        <begin position="50"/>
        <end position="385"/>
    </location>
</feature>
<dbReference type="InterPro" id="IPR002938">
    <property type="entry name" value="FAD-bd"/>
</dbReference>
<evidence type="ECO:0000256" key="5">
    <source>
        <dbReference type="ARBA" id="ARBA00023033"/>
    </source>
</evidence>
<dbReference type="InterPro" id="IPR036188">
    <property type="entry name" value="FAD/NAD-bd_sf"/>
</dbReference>
<dbReference type="EMBL" id="CAFBNC010000122">
    <property type="protein sequence ID" value="CAB4950528.1"/>
    <property type="molecule type" value="Genomic_DNA"/>
</dbReference>
<proteinExistence type="predicted"/>
<dbReference type="PANTHER" id="PTHR13789">
    <property type="entry name" value="MONOOXYGENASE"/>
    <property type="match status" value="1"/>
</dbReference>
<dbReference type="Gene3D" id="3.50.50.60">
    <property type="entry name" value="FAD/NAD(P)-binding domain"/>
    <property type="match status" value="1"/>
</dbReference>
<sequence length="439" mass="47127">MIQPATRGAPSPSDLGSTAVAEKHGRGEGLNSRPFSVQKSLERSSVPIVKIGIVGAGIGGLTLAAGLSSDGHEVTVLERSGELGEVGAGIQLSPNGTRVLLGLGLEAGLGSIGTAAQRSVFRRWEDDREIAGSALGGIAEDRWGAPFFSVYRPDIIQVLHSACGDVNFVFDAQVTSVAQVGEQVVVHLAGGDEQRFDLVVGADGIHSAVRESLWGAQRARFSGVVAYRALVPREFASDLPIDFTVRVGPGGHVVSYFVGKDQRYLNLVALADDRSWELESWTEPVAASVLQEKFSAWSPVVRRLLSHVEDSVFRWALHDREPLPAWGKGRVTLLGDACHPMVPFLAQGACQAIEDADVLRRCLAGHEPVVDALQRYEAARRDRTALVQTMAMANATTFHLPDGDAQRERDEFLNLVAQTGPGLAANFDWLYAPRDDLAA</sequence>
<evidence type="ECO:0000313" key="8">
    <source>
        <dbReference type="EMBL" id="CAB4950528.1"/>
    </source>
</evidence>
<keyword evidence="2" id="KW-0285">Flavoprotein</keyword>
<evidence type="ECO:0000256" key="4">
    <source>
        <dbReference type="ARBA" id="ARBA00023002"/>
    </source>
</evidence>
<protein>
    <submittedName>
        <fullName evidence="8">Unannotated protein</fullName>
    </submittedName>
</protein>
<gene>
    <name evidence="8" type="ORF">UFOPK3733_01846</name>
</gene>
<comment type="cofactor">
    <cofactor evidence="1">
        <name>FAD</name>
        <dbReference type="ChEBI" id="CHEBI:57692"/>
    </cofactor>
</comment>
<evidence type="ECO:0000256" key="6">
    <source>
        <dbReference type="SAM" id="MobiDB-lite"/>
    </source>
</evidence>
<dbReference type="AlphaFoldDB" id="A0A6J7K3P0"/>
<evidence type="ECO:0000256" key="3">
    <source>
        <dbReference type="ARBA" id="ARBA00022827"/>
    </source>
</evidence>
<dbReference type="GO" id="GO:0004497">
    <property type="term" value="F:monooxygenase activity"/>
    <property type="evidence" value="ECO:0007669"/>
    <property type="project" value="UniProtKB-KW"/>
</dbReference>
<dbReference type="SUPFAM" id="SSF51905">
    <property type="entry name" value="FAD/NAD(P)-binding domain"/>
    <property type="match status" value="1"/>
</dbReference>
<evidence type="ECO:0000256" key="2">
    <source>
        <dbReference type="ARBA" id="ARBA00022630"/>
    </source>
</evidence>
<keyword evidence="4" id="KW-0560">Oxidoreductase</keyword>
<dbReference type="SUPFAM" id="SSF54373">
    <property type="entry name" value="FAD-linked reductases, C-terminal domain"/>
    <property type="match status" value="1"/>
</dbReference>
<dbReference type="PANTHER" id="PTHR13789:SF318">
    <property type="entry name" value="GERANYLGERANYL DIPHOSPHATE REDUCTASE"/>
    <property type="match status" value="1"/>
</dbReference>
<dbReference type="Pfam" id="PF01494">
    <property type="entry name" value="FAD_binding_3"/>
    <property type="match status" value="1"/>
</dbReference>
<evidence type="ECO:0000259" key="7">
    <source>
        <dbReference type="Pfam" id="PF01494"/>
    </source>
</evidence>
<dbReference type="GO" id="GO:0071949">
    <property type="term" value="F:FAD binding"/>
    <property type="evidence" value="ECO:0007669"/>
    <property type="project" value="InterPro"/>
</dbReference>
<reference evidence="8" key="1">
    <citation type="submission" date="2020-05" db="EMBL/GenBank/DDBJ databases">
        <authorList>
            <person name="Chiriac C."/>
            <person name="Salcher M."/>
            <person name="Ghai R."/>
            <person name="Kavagutti S V."/>
        </authorList>
    </citation>
    <scope>NUCLEOTIDE SEQUENCE</scope>
</reference>
<keyword evidence="5" id="KW-0503">Monooxygenase</keyword>
<keyword evidence="3" id="KW-0274">FAD</keyword>
<dbReference type="InterPro" id="IPR050493">
    <property type="entry name" value="FAD-dep_Monooxygenase_BioMet"/>
</dbReference>
<evidence type="ECO:0000256" key="1">
    <source>
        <dbReference type="ARBA" id="ARBA00001974"/>
    </source>
</evidence>